<dbReference type="PROSITE" id="PS50928">
    <property type="entry name" value="ABC_TM1"/>
    <property type="match status" value="1"/>
</dbReference>
<feature type="transmembrane region" description="Helical" evidence="9">
    <location>
        <begin position="544"/>
        <end position="566"/>
    </location>
</feature>
<dbReference type="SUPFAM" id="SSF160964">
    <property type="entry name" value="MalF N-terminal region-like"/>
    <property type="match status" value="1"/>
</dbReference>
<evidence type="ECO:0000256" key="9">
    <source>
        <dbReference type="SAM" id="Phobius"/>
    </source>
</evidence>
<feature type="transmembrane region" description="Helical" evidence="9">
    <location>
        <begin position="95"/>
        <end position="119"/>
    </location>
</feature>
<feature type="region of interest" description="Disordered" evidence="8">
    <location>
        <begin position="1"/>
        <end position="32"/>
    </location>
</feature>
<dbReference type="Pfam" id="PF00528">
    <property type="entry name" value="BPD_transp_1"/>
    <property type="match status" value="1"/>
</dbReference>
<keyword evidence="4" id="KW-0762">Sugar transport</keyword>
<feature type="domain" description="ABC transmembrane type-1" evidence="10">
    <location>
        <begin position="339"/>
        <end position="565"/>
    </location>
</feature>
<dbReference type="InterPro" id="IPR000515">
    <property type="entry name" value="MetI-like"/>
</dbReference>
<reference evidence="11" key="1">
    <citation type="submission" date="2020-05" db="EMBL/GenBank/DDBJ databases">
        <authorList>
            <person name="Chiriac C."/>
            <person name="Salcher M."/>
            <person name="Ghai R."/>
            <person name="Kavagutti S V."/>
        </authorList>
    </citation>
    <scope>NUCLEOTIDE SEQUENCE</scope>
</reference>
<dbReference type="InterPro" id="IPR032550">
    <property type="entry name" value="TM_PBP2_N"/>
</dbReference>
<organism evidence="11">
    <name type="scientific">freshwater metagenome</name>
    <dbReference type="NCBI Taxonomy" id="449393"/>
    <lineage>
        <taxon>unclassified sequences</taxon>
        <taxon>metagenomes</taxon>
        <taxon>ecological metagenomes</taxon>
    </lineage>
</organism>
<dbReference type="Gene3D" id="1.20.58.370">
    <property type="entry name" value="MalF N-terminal region-like"/>
    <property type="match status" value="1"/>
</dbReference>
<dbReference type="GO" id="GO:0015423">
    <property type="term" value="F:ABC-type maltose transporter activity"/>
    <property type="evidence" value="ECO:0007669"/>
    <property type="project" value="TreeGrafter"/>
</dbReference>
<evidence type="ECO:0000256" key="5">
    <source>
        <dbReference type="ARBA" id="ARBA00022692"/>
    </source>
</evidence>
<dbReference type="Gene3D" id="3.10.650.10">
    <property type="entry name" value="MalF N-terminal region-like"/>
    <property type="match status" value="1"/>
</dbReference>
<comment type="subcellular location">
    <subcellularLocation>
        <location evidence="1">Cell membrane</location>
        <topology evidence="1">Multi-pass membrane protein</topology>
    </subcellularLocation>
</comment>
<dbReference type="GO" id="GO:1990060">
    <property type="term" value="C:maltose transport complex"/>
    <property type="evidence" value="ECO:0007669"/>
    <property type="project" value="TreeGrafter"/>
</dbReference>
<evidence type="ECO:0000256" key="2">
    <source>
        <dbReference type="ARBA" id="ARBA00022448"/>
    </source>
</evidence>
<feature type="transmembrane region" description="Helical" evidence="9">
    <location>
        <begin position="70"/>
        <end position="86"/>
    </location>
</feature>
<dbReference type="AlphaFoldDB" id="A0A6J6BZ69"/>
<protein>
    <submittedName>
        <fullName evidence="11">Unannotated protein</fullName>
    </submittedName>
</protein>
<dbReference type="InterPro" id="IPR035906">
    <property type="entry name" value="MetI-like_sf"/>
</dbReference>
<evidence type="ECO:0000256" key="3">
    <source>
        <dbReference type="ARBA" id="ARBA00022475"/>
    </source>
</evidence>
<dbReference type="SUPFAM" id="SSF161098">
    <property type="entry name" value="MetI-like"/>
    <property type="match status" value="1"/>
</dbReference>
<feature type="transmembrane region" description="Helical" evidence="9">
    <location>
        <begin position="480"/>
        <end position="506"/>
    </location>
</feature>
<gene>
    <name evidence="11" type="ORF">UFOPK1410_00848</name>
</gene>
<feature type="compositionally biased region" description="Basic and acidic residues" evidence="8">
    <location>
        <begin position="19"/>
        <end position="31"/>
    </location>
</feature>
<dbReference type="GO" id="GO:0042956">
    <property type="term" value="P:maltodextrin transmembrane transport"/>
    <property type="evidence" value="ECO:0007669"/>
    <property type="project" value="TreeGrafter"/>
</dbReference>
<feature type="transmembrane region" description="Helical" evidence="9">
    <location>
        <begin position="426"/>
        <end position="445"/>
    </location>
</feature>
<keyword evidence="5 9" id="KW-0812">Transmembrane</keyword>
<dbReference type="InterPro" id="IPR035277">
    <property type="entry name" value="MalF_N"/>
</dbReference>
<evidence type="ECO:0000256" key="7">
    <source>
        <dbReference type="ARBA" id="ARBA00023136"/>
    </source>
</evidence>
<proteinExistence type="predicted"/>
<dbReference type="EMBL" id="CAEZSH010000116">
    <property type="protein sequence ID" value="CAB4544047.1"/>
    <property type="molecule type" value="Genomic_DNA"/>
</dbReference>
<evidence type="ECO:0000259" key="10">
    <source>
        <dbReference type="PROSITE" id="PS50928"/>
    </source>
</evidence>
<keyword evidence="2" id="KW-0813">Transport</keyword>
<keyword evidence="6 9" id="KW-1133">Transmembrane helix</keyword>
<keyword evidence="3" id="KW-1003">Cell membrane</keyword>
<dbReference type="PANTHER" id="PTHR47314:SF1">
    <property type="entry name" value="MALTOSE_MALTODEXTRIN TRANSPORT SYSTEM PERMEASE PROTEIN MALF"/>
    <property type="match status" value="1"/>
</dbReference>
<keyword evidence="7 9" id="KW-0472">Membrane</keyword>
<name>A0A6J6BZ69_9ZZZZ</name>
<feature type="transmembrane region" description="Helical" evidence="9">
    <location>
        <begin position="374"/>
        <end position="394"/>
    </location>
</feature>
<evidence type="ECO:0000313" key="11">
    <source>
        <dbReference type="EMBL" id="CAB4544047.1"/>
    </source>
</evidence>
<evidence type="ECO:0000256" key="4">
    <source>
        <dbReference type="ARBA" id="ARBA00022597"/>
    </source>
</evidence>
<dbReference type="Pfam" id="PF16296">
    <property type="entry name" value="TM_PBP2_N"/>
    <property type="match status" value="1"/>
</dbReference>
<accession>A0A6J6BZ69</accession>
<feature type="transmembrane region" description="Helical" evidence="9">
    <location>
        <begin position="338"/>
        <end position="362"/>
    </location>
</feature>
<evidence type="ECO:0000256" key="1">
    <source>
        <dbReference type="ARBA" id="ARBA00004651"/>
    </source>
</evidence>
<evidence type="ECO:0000256" key="6">
    <source>
        <dbReference type="ARBA" id="ARBA00022989"/>
    </source>
</evidence>
<evidence type="ECO:0000256" key="8">
    <source>
        <dbReference type="SAM" id="MobiDB-lite"/>
    </source>
</evidence>
<dbReference type="PANTHER" id="PTHR47314">
    <property type="entry name" value="MALTOSE/MALTODEXTRIN TRANSPORT SYSTEM PERMEASE PROTEIN MALF"/>
    <property type="match status" value="1"/>
</dbReference>
<sequence>MAKTKDKPVAEAPRTMNLSDKDARRRQRMVDDGGTPTLRGTIFKIILLGLADALALFVAMILITGKRIDYAAAVVIVTLIFNWIYLRRGGLPAKYLAPGVLFLICFSFSVVVYSGFIAFTNYGGQHNGSKEDSVASVELGAVVNDIGAPWMDVTILKDDANKHYFLATDCSTSGFDDAGACAAPLYYFGGEEGTNVEWAELAADDANLELGAGMSGYEVAVGYGGYTALTADDINAQSAKLAGVRVSIPGDEQKGFMALDPTLAGVQRTYIDAVYDAATDSFTRQSDGMVFKANDSTGFFENEAGERLNDTGWQAFVGLKNFNLIFGKEELRAPLLKIFSWTVIFAVASVVSTFVLGLALALLFNDERLAGKKVYRAIMILPYAFPGFLSAYVWKGMFNADYGFINYNILGFEPGTGIPWLADENWAKIAILLCNLWLGFPYMFLITTGALQAIPGELVESATIDGASAWQILRQIKLPLLLVSLSPLLISSFAFNFNNFTIIYLITGGGPSGDPALGVDAGGTDILISFVYKIAFSSSQGADYGLASAFSILIFFIVGGLSMIGFRRTKFLEEAAD</sequence>
<dbReference type="CDD" id="cd06261">
    <property type="entry name" value="TM_PBP2"/>
    <property type="match status" value="1"/>
</dbReference>
<feature type="transmembrane region" description="Helical" evidence="9">
    <location>
        <begin position="45"/>
        <end position="64"/>
    </location>
</feature>
<dbReference type="Gene3D" id="1.10.3720.10">
    <property type="entry name" value="MetI-like"/>
    <property type="match status" value="1"/>
</dbReference>